<reference evidence="1 2" key="1">
    <citation type="submission" date="2003-12" db="EMBL/GenBank/DDBJ databases">
        <title>Genome organization and characterization of Mycobacteriophages Bethlehem and U2.</title>
        <authorList>
            <person name="Hatfull G.F."/>
            <person name="Kelchner V.A."/>
            <person name="Pedulla M.L."/>
            <person name="Ford M.E."/>
            <person name="Houtz J.M."/>
            <person name="Hendrix R.W."/>
        </authorList>
    </citation>
    <scope>NUCLEOTIDE SEQUENCE [LARGE SCALE GENOMIC DNA]</scope>
</reference>
<dbReference type="OrthoDB" id="19051at10239"/>
<evidence type="ECO:0000313" key="1">
    <source>
        <dbReference type="EMBL" id="AAR89758.1"/>
    </source>
</evidence>
<dbReference type="EMBL" id="AY500153">
    <property type="protein sequence ID" value="AAR89758.1"/>
    <property type="molecule type" value="Genomic_DNA"/>
</dbReference>
<protein>
    <submittedName>
        <fullName evidence="1">Uncharacterized protein</fullName>
    </submittedName>
</protein>
<organism evidence="1 2">
    <name type="scientific">Mycobacterium phage Bethlehem</name>
    <dbReference type="NCBI Taxonomy" id="2902891"/>
    <lineage>
        <taxon>Viruses</taxon>
        <taxon>Duplodnaviria</taxon>
        <taxon>Heunggongvirae</taxon>
        <taxon>Uroviricota</taxon>
        <taxon>Caudoviricetes</taxon>
        <taxon>Fromanvirus</taxon>
        <taxon>Fromanvirus bethlehem</taxon>
    </lineage>
</organism>
<sequence>MADPQEPAHPGVDRVPVGRIVLRRHHVPPGLRVGTGRLHQANEETMSKKKKDVTVEQLAVIADRLTEAVDLLKIISTQTRQAEVITVRQYDDPELQRRKVSAAQEIEAIRAEEAERYHAYRDKPLQPYVRVHEAP</sequence>
<keyword evidence="2" id="KW-1185">Reference proteome</keyword>
<accession>Q5J5I6</accession>
<dbReference type="Proteomes" id="UP000002120">
    <property type="component" value="Segment"/>
</dbReference>
<dbReference type="KEGG" id="vg:5625703"/>
<name>Q5J5I6_9CAUD</name>
<dbReference type="RefSeq" id="YP_001491689.1">
    <property type="nucleotide sequence ID" value="NC_009878.1"/>
</dbReference>
<evidence type="ECO:0000313" key="2">
    <source>
        <dbReference type="Proteomes" id="UP000002120"/>
    </source>
</evidence>
<proteinExistence type="predicted"/>
<gene>
    <name evidence="1" type="ORF">PBI_BETHLEHEM_38</name>
</gene>